<evidence type="ECO:0000256" key="2">
    <source>
        <dbReference type="ARBA" id="ARBA00022964"/>
    </source>
</evidence>
<evidence type="ECO:0000256" key="3">
    <source>
        <dbReference type="ARBA" id="ARBA00023002"/>
    </source>
</evidence>
<dbReference type="InterPro" id="IPR015889">
    <property type="entry name" value="Intradiol_dOase_core"/>
</dbReference>
<keyword evidence="2" id="KW-0223">Dioxygenase</keyword>
<dbReference type="PANTHER" id="PTHR33711:SF10">
    <property type="entry name" value="INTRADIOL RING-CLEAVAGE DIOXYGENASES DOMAIN-CONTAINING PROTEIN"/>
    <property type="match status" value="1"/>
</dbReference>
<dbReference type="RefSeq" id="WP_268152553.1">
    <property type="nucleotide sequence ID" value="NZ_JAPPUW010000016.1"/>
</dbReference>
<comment type="similarity">
    <text evidence="1">Belongs to the intradiol ring-cleavage dioxygenase family.</text>
</comment>
<dbReference type="Proteomes" id="UP001152766">
    <property type="component" value="Unassembled WGS sequence"/>
</dbReference>
<evidence type="ECO:0000313" key="6">
    <source>
        <dbReference type="Proteomes" id="UP001152766"/>
    </source>
</evidence>
<dbReference type="CDD" id="cd03459">
    <property type="entry name" value="3_4-PCD"/>
    <property type="match status" value="1"/>
</dbReference>
<proteinExistence type="inferred from homology"/>
<comment type="caution">
    <text evidence="5">The sequence shown here is derived from an EMBL/GenBank/DDBJ whole genome shotgun (WGS) entry which is preliminary data.</text>
</comment>
<reference evidence="5" key="1">
    <citation type="submission" date="2019-02" db="EMBL/GenBank/DDBJ databases">
        <title>Draft genome of the type strain Pelomonas aquatica CCUG 52575T.</title>
        <authorList>
            <person name="Gomila M."/>
            <person name="Lalucat J."/>
        </authorList>
    </citation>
    <scope>NUCLEOTIDE SEQUENCE</scope>
    <source>
        <strain evidence="5">CCUG 52575</strain>
    </source>
</reference>
<dbReference type="InterPro" id="IPR050770">
    <property type="entry name" value="Intradiol_RC_Dioxygenase"/>
</dbReference>
<dbReference type="GO" id="GO:0008199">
    <property type="term" value="F:ferric iron binding"/>
    <property type="evidence" value="ECO:0007669"/>
    <property type="project" value="InterPro"/>
</dbReference>
<dbReference type="PANTHER" id="PTHR33711">
    <property type="entry name" value="DIOXYGENASE, PUTATIVE (AFU_ORTHOLOGUE AFUA_2G02910)-RELATED"/>
    <property type="match status" value="1"/>
</dbReference>
<feature type="domain" description="Intradiol ring-cleavage dioxygenases" evidence="4">
    <location>
        <begin position="87"/>
        <end position="115"/>
    </location>
</feature>
<dbReference type="EMBL" id="SGUG01000026">
    <property type="protein sequence ID" value="MDG0864048.1"/>
    <property type="molecule type" value="Genomic_DNA"/>
</dbReference>
<dbReference type="SUPFAM" id="SSF49482">
    <property type="entry name" value="Aromatic compound dioxygenase"/>
    <property type="match status" value="1"/>
</dbReference>
<dbReference type="Pfam" id="PF00775">
    <property type="entry name" value="Dioxygenase_C"/>
    <property type="match status" value="1"/>
</dbReference>
<organism evidence="5 6">
    <name type="scientific">Pelomonas aquatica</name>
    <dbReference type="NCBI Taxonomy" id="431058"/>
    <lineage>
        <taxon>Bacteria</taxon>
        <taxon>Pseudomonadati</taxon>
        <taxon>Pseudomonadota</taxon>
        <taxon>Betaproteobacteria</taxon>
        <taxon>Burkholderiales</taxon>
        <taxon>Sphaerotilaceae</taxon>
        <taxon>Roseateles</taxon>
    </lineage>
</organism>
<dbReference type="InterPro" id="IPR000627">
    <property type="entry name" value="Intradiol_dOase_C"/>
</dbReference>
<gene>
    <name evidence="5" type="ORF">EXJ73_16430</name>
</gene>
<dbReference type="InterPro" id="IPR039387">
    <property type="entry name" value="3_4-PCD"/>
</dbReference>
<dbReference type="AlphaFoldDB" id="A0A9X4LIY0"/>
<keyword evidence="6" id="KW-1185">Reference proteome</keyword>
<protein>
    <recommendedName>
        <fullName evidence="4">Intradiol ring-cleavage dioxygenases domain-containing protein</fullName>
    </recommendedName>
</protein>
<keyword evidence="3" id="KW-0560">Oxidoreductase</keyword>
<dbReference type="PROSITE" id="PS00083">
    <property type="entry name" value="INTRADIOL_DIOXYGENAS"/>
    <property type="match status" value="1"/>
</dbReference>
<dbReference type="Gene3D" id="2.60.130.10">
    <property type="entry name" value="Aromatic compound dioxygenase"/>
    <property type="match status" value="1"/>
</dbReference>
<sequence length="228" mass="25018">MLTPTAIQQDGDRHPAGVARLSRRRLLWGAAGLVGASRALAEEALRHETAEDALGPFYPLSLPKDQDFDLSLVAGHKTRALGQLLYVSGRVVNPRGEPIANAVLEIWQANAAGRYMHPGDTGDAPLDPNFQGYARIRSGADGSYLIKTVQPGNYGPRTRHIHFDVRGKRSRLITQMYFEGEPRNEADPLLKMQGPEDRKTLISRPGTPTGKQERDAMAVSWDIVLAFG</sequence>
<dbReference type="GO" id="GO:0018578">
    <property type="term" value="F:protocatechuate 3,4-dioxygenase activity"/>
    <property type="evidence" value="ECO:0007669"/>
    <property type="project" value="InterPro"/>
</dbReference>
<evidence type="ECO:0000256" key="1">
    <source>
        <dbReference type="ARBA" id="ARBA00007825"/>
    </source>
</evidence>
<accession>A0A9X4LIY0</accession>
<name>A0A9X4LIY0_9BURK</name>
<evidence type="ECO:0000313" key="5">
    <source>
        <dbReference type="EMBL" id="MDG0864048.1"/>
    </source>
</evidence>
<evidence type="ECO:0000259" key="4">
    <source>
        <dbReference type="PROSITE" id="PS00083"/>
    </source>
</evidence>